<proteinExistence type="predicted"/>
<evidence type="ECO:0000313" key="1">
    <source>
        <dbReference type="EMBL" id="RZC60991.1"/>
    </source>
</evidence>
<dbReference type="PANTHER" id="PTHR37251:SF1">
    <property type="entry name" value="MITOCHONDRIAL IMPORT RECEPTOR SUBUNIT TOM5 HOMOLOG"/>
    <property type="match status" value="1"/>
</dbReference>
<protein>
    <recommendedName>
        <fullName evidence="3">Mitochondrial import receptor subunit TOM5 homolog</fullName>
    </recommendedName>
</protein>
<sequence length="53" mass="6013">MALPVSVDKVKDYLFSQYYDEAKWELNKKLLRAAGLFGGSILVMRNFGDIMAV</sequence>
<keyword evidence="2" id="KW-1185">Reference proteome</keyword>
<dbReference type="GO" id="GO:0005742">
    <property type="term" value="C:mitochondrial outer membrane translocase complex"/>
    <property type="evidence" value="ECO:0007669"/>
    <property type="project" value="InterPro"/>
</dbReference>
<dbReference type="EMBL" id="CM010719">
    <property type="protein sequence ID" value="RZC60991.1"/>
    <property type="molecule type" value="Genomic_DNA"/>
</dbReference>
<reference evidence="1 2" key="1">
    <citation type="journal article" date="2018" name="Science">
        <title>The opium poppy genome and morphinan production.</title>
        <authorList>
            <person name="Guo L."/>
            <person name="Winzer T."/>
            <person name="Yang X."/>
            <person name="Li Y."/>
            <person name="Ning Z."/>
            <person name="He Z."/>
            <person name="Teodor R."/>
            <person name="Lu Y."/>
            <person name="Bowser T.A."/>
            <person name="Graham I.A."/>
            <person name="Ye K."/>
        </authorList>
    </citation>
    <scope>NUCLEOTIDE SEQUENCE [LARGE SCALE GENOMIC DNA]</scope>
    <source>
        <strain evidence="2">cv. HN1</strain>
        <tissue evidence="1">Leaves</tissue>
    </source>
</reference>
<dbReference type="Proteomes" id="UP000316621">
    <property type="component" value="Chromosome 5"/>
</dbReference>
<dbReference type="OMA" id="INDEENW"/>
<name>A0A4Y7JLZ1_PAPSO</name>
<gene>
    <name evidence="1" type="ORF">C5167_022746</name>
</gene>
<dbReference type="InterPro" id="IPR034553">
    <property type="entry name" value="TOM5_viridi"/>
</dbReference>
<evidence type="ECO:0008006" key="3">
    <source>
        <dbReference type="Google" id="ProtNLM"/>
    </source>
</evidence>
<dbReference type="STRING" id="3469.A0A4Y7JLZ1"/>
<dbReference type="Gramene" id="RZC60991">
    <property type="protein sequence ID" value="RZC60991"/>
    <property type="gene ID" value="C5167_022746"/>
</dbReference>
<organism evidence="1 2">
    <name type="scientific">Papaver somniferum</name>
    <name type="common">Opium poppy</name>
    <dbReference type="NCBI Taxonomy" id="3469"/>
    <lineage>
        <taxon>Eukaryota</taxon>
        <taxon>Viridiplantae</taxon>
        <taxon>Streptophyta</taxon>
        <taxon>Embryophyta</taxon>
        <taxon>Tracheophyta</taxon>
        <taxon>Spermatophyta</taxon>
        <taxon>Magnoliopsida</taxon>
        <taxon>Ranunculales</taxon>
        <taxon>Papaveraceae</taxon>
        <taxon>Papaveroideae</taxon>
        <taxon>Papaver</taxon>
    </lineage>
</organism>
<dbReference type="AlphaFoldDB" id="A0A4Y7JLZ1"/>
<dbReference type="PANTHER" id="PTHR37251">
    <property type="entry name" value="MITOCHONDRIAL IMPORT RECEPTOR SUBUNIT TOM5 HOMOLOG"/>
    <property type="match status" value="1"/>
</dbReference>
<evidence type="ECO:0000313" key="2">
    <source>
        <dbReference type="Proteomes" id="UP000316621"/>
    </source>
</evidence>
<accession>A0A4Y7JLZ1</accession>